<keyword evidence="7" id="KW-0735">Signal-anchor</keyword>
<accession>A0A450SU32</accession>
<reference evidence="15" key="1">
    <citation type="submission" date="2019-02" db="EMBL/GenBank/DDBJ databases">
        <authorList>
            <person name="Gruber-Vodicka R. H."/>
            <person name="Seah K. B. B."/>
        </authorList>
    </citation>
    <scope>NUCLEOTIDE SEQUENCE</scope>
    <source>
        <strain evidence="14">BECK_DK161</strain>
        <strain evidence="15">BECK_DK47</strain>
    </source>
</reference>
<proteinExistence type="inferred from homology"/>
<dbReference type="EMBL" id="CAADEY010000040">
    <property type="protein sequence ID" value="VFJ53697.1"/>
    <property type="molecule type" value="Genomic_DNA"/>
</dbReference>
<comment type="pathway">
    <text evidence="2 12">Bacterial outer membrane biogenesis; LPS core biosynthesis.</text>
</comment>
<feature type="site" description="Transition state stabilizer" evidence="11">
    <location>
        <position position="134"/>
    </location>
</feature>
<evidence type="ECO:0000256" key="2">
    <source>
        <dbReference type="ARBA" id="ARBA00004713"/>
    </source>
</evidence>
<keyword evidence="12" id="KW-1003">Cell membrane</keyword>
<evidence type="ECO:0000313" key="14">
    <source>
        <dbReference type="EMBL" id="VFJ53697.1"/>
    </source>
</evidence>
<dbReference type="Gene3D" id="3.40.50.11720">
    <property type="entry name" value="3-Deoxy-D-manno-octulosonic-acid transferase, N-terminal domain"/>
    <property type="match status" value="1"/>
</dbReference>
<evidence type="ECO:0000256" key="1">
    <source>
        <dbReference type="ARBA" id="ARBA00004388"/>
    </source>
</evidence>
<keyword evidence="12" id="KW-0448">Lipopolysaccharide biosynthesis</keyword>
<gene>
    <name evidence="15" type="ORF">BECKDK2373B_GA0170837_106621</name>
    <name evidence="14" type="ORF">BECKDK2373C_GA0170839_104015</name>
</gene>
<comment type="function">
    <text evidence="12">Involved in lipopolysaccharide (LPS) biosynthesis. Catalyzes the transfer of 3-deoxy-D-manno-octulosonate (Kdo) residue(s) from CMP-Kdo to lipid IV(A), the tetraacyldisaccharide-1,4'-bisphosphate precursor of lipid A.</text>
</comment>
<evidence type="ECO:0000256" key="9">
    <source>
        <dbReference type="ARBA" id="ARBA00049183"/>
    </source>
</evidence>
<evidence type="ECO:0000256" key="3">
    <source>
        <dbReference type="ARBA" id="ARBA00006380"/>
    </source>
</evidence>
<dbReference type="PANTHER" id="PTHR42755">
    <property type="entry name" value="3-DEOXY-MANNO-OCTULOSONATE CYTIDYLYLTRANSFERASE"/>
    <property type="match status" value="1"/>
</dbReference>
<evidence type="ECO:0000256" key="8">
    <source>
        <dbReference type="ARBA" id="ARBA00031445"/>
    </source>
</evidence>
<dbReference type="AlphaFoldDB" id="A0A450SU32"/>
<comment type="subcellular location">
    <subcellularLocation>
        <location evidence="1">Cell inner membrane</location>
        <topology evidence="1">Single-pass membrane protein</topology>
        <orientation evidence="1">Cytoplasmic side</orientation>
    </subcellularLocation>
    <subcellularLocation>
        <location evidence="12">Cell membrane</location>
    </subcellularLocation>
</comment>
<dbReference type="FunFam" id="3.40.50.11720:FF:000001">
    <property type="entry name" value="3-deoxy-D-manno-octulosonic acid transferase"/>
    <property type="match status" value="1"/>
</dbReference>
<evidence type="ECO:0000256" key="5">
    <source>
        <dbReference type="ARBA" id="ARBA00019077"/>
    </source>
</evidence>
<evidence type="ECO:0000256" key="12">
    <source>
        <dbReference type="RuleBase" id="RU365103"/>
    </source>
</evidence>
<evidence type="ECO:0000256" key="10">
    <source>
        <dbReference type="PIRSR" id="PIRSR639901-1"/>
    </source>
</evidence>
<feature type="site" description="Transition state stabilizer" evidence="11">
    <location>
        <position position="212"/>
    </location>
</feature>
<dbReference type="UniPathway" id="UPA00958"/>
<dbReference type="FunFam" id="3.40.50.2000:FF:000032">
    <property type="entry name" value="3-deoxy-D-manno-octulosonic acid transferase"/>
    <property type="match status" value="1"/>
</dbReference>
<dbReference type="GO" id="GO:0043842">
    <property type="term" value="F:Kdo transferase activity"/>
    <property type="evidence" value="ECO:0007669"/>
    <property type="project" value="UniProtKB-EC"/>
</dbReference>
<keyword evidence="7" id="KW-0812">Transmembrane</keyword>
<dbReference type="SUPFAM" id="SSF53756">
    <property type="entry name" value="UDP-Glycosyltransferase/glycogen phosphorylase"/>
    <property type="match status" value="1"/>
</dbReference>
<dbReference type="EC" id="2.4.99.12" evidence="4 12"/>
<dbReference type="GO" id="GO:0005886">
    <property type="term" value="C:plasma membrane"/>
    <property type="evidence" value="ECO:0007669"/>
    <property type="project" value="UniProtKB-SubCell"/>
</dbReference>
<evidence type="ECO:0000259" key="13">
    <source>
        <dbReference type="Pfam" id="PF04413"/>
    </source>
</evidence>
<evidence type="ECO:0000256" key="7">
    <source>
        <dbReference type="ARBA" id="ARBA00022968"/>
    </source>
</evidence>
<organism evidence="15">
    <name type="scientific">Candidatus Kentrum sp. DK</name>
    <dbReference type="NCBI Taxonomy" id="2126562"/>
    <lineage>
        <taxon>Bacteria</taxon>
        <taxon>Pseudomonadati</taxon>
        <taxon>Pseudomonadota</taxon>
        <taxon>Gammaproteobacteria</taxon>
        <taxon>Candidatus Kentrum</taxon>
    </lineage>
</organism>
<dbReference type="InterPro" id="IPR039901">
    <property type="entry name" value="Kdotransferase"/>
</dbReference>
<keyword evidence="12" id="KW-0472">Membrane</keyword>
<evidence type="ECO:0000256" key="6">
    <source>
        <dbReference type="ARBA" id="ARBA00022679"/>
    </source>
</evidence>
<dbReference type="Gene3D" id="3.40.50.2000">
    <property type="entry name" value="Glycogen Phosphorylase B"/>
    <property type="match status" value="1"/>
</dbReference>
<feature type="active site" description="Proton acceptor" evidence="10">
    <location>
        <position position="64"/>
    </location>
</feature>
<dbReference type="InterPro" id="IPR007507">
    <property type="entry name" value="Glycos_transf_N"/>
</dbReference>
<dbReference type="PANTHER" id="PTHR42755:SF1">
    <property type="entry name" value="3-DEOXY-D-MANNO-OCTULOSONIC ACID TRANSFERASE, MITOCHONDRIAL-RELATED"/>
    <property type="match status" value="1"/>
</dbReference>
<evidence type="ECO:0000256" key="4">
    <source>
        <dbReference type="ARBA" id="ARBA00012621"/>
    </source>
</evidence>
<dbReference type="Pfam" id="PF04413">
    <property type="entry name" value="Glycos_transf_N"/>
    <property type="match status" value="1"/>
</dbReference>
<keyword evidence="6 12" id="KW-0808">Transferase</keyword>
<feature type="domain" description="3-deoxy-D-manno-octulosonic-acid transferase N-terminal" evidence="13">
    <location>
        <begin position="32"/>
        <end position="215"/>
    </location>
</feature>
<protein>
    <recommendedName>
        <fullName evidence="5 12">3-deoxy-D-manno-octulosonic acid transferase</fullName>
        <shortName evidence="12">Kdo transferase</shortName>
        <ecNumber evidence="4 12">2.4.99.12</ecNumber>
    </recommendedName>
    <alternativeName>
        <fullName evidence="8 12">Lipid IV(A) 3-deoxy-D-manno-octulosonic acid transferase</fullName>
    </alternativeName>
</protein>
<dbReference type="InterPro" id="IPR038107">
    <property type="entry name" value="Glycos_transf_N_sf"/>
</dbReference>
<dbReference type="NCBIfam" id="NF004388">
    <property type="entry name" value="PRK05749.1-4"/>
    <property type="match status" value="1"/>
</dbReference>
<evidence type="ECO:0000256" key="11">
    <source>
        <dbReference type="PIRSR" id="PIRSR639901-2"/>
    </source>
</evidence>
<name>A0A450SU32_9GAMM</name>
<dbReference type="EMBL" id="CAADEX010000066">
    <property type="protein sequence ID" value="VFJ57442.1"/>
    <property type="molecule type" value="Genomic_DNA"/>
</dbReference>
<dbReference type="GO" id="GO:0009245">
    <property type="term" value="P:lipid A biosynthetic process"/>
    <property type="evidence" value="ECO:0007669"/>
    <property type="project" value="TreeGrafter"/>
</dbReference>
<sequence length="440" mass="48637">MLSIYSALHYLIMPLVLLRLLWRGIAAPAYRERWPERFGFRANAAPAADSGAPRIWIHAVSVGEVQAAVPLARALSSRYPEARILLTTTTPTGAARVAAAFGESVEHRYLPYDLPGSIRRFLDGAAPSLALFMETELWPNVLAACRRRAIPVLLVNARLSGKSARGYRRVAGITRRMLQNLSLIAAQGRADAERFIALGADPDRVRVTGSIKFDIELPANLREKGKSMRTYWGENRNVWIAASTHEGEEEPILDVFREIRKKIPDSLLILAARHPERFARTDALARRRGYRTFPRSRLPSPEESAQGRVDTAIDGRGIDVLIGDTMGELPLLYAAADVAFVGGSLISVGGHNMLEPAALGVPILFGPHVFNFHAIAGNLEQQGAARRVQNKTELAKAVIMLFRDDNLRRGMGKKGRTFVEDNRGALEQVMALVEAYLIRR</sequence>
<comment type="similarity">
    <text evidence="3">Belongs to the glycosyltransferase group 1 family. Glycosyltransferase 30 subfamily.</text>
</comment>
<evidence type="ECO:0000313" key="15">
    <source>
        <dbReference type="EMBL" id="VFJ57442.1"/>
    </source>
</evidence>
<dbReference type="GO" id="GO:0009244">
    <property type="term" value="P:lipopolysaccharide core region biosynthetic process"/>
    <property type="evidence" value="ECO:0007669"/>
    <property type="project" value="UniProtKB-UniRule"/>
</dbReference>
<comment type="catalytic activity">
    <reaction evidence="9 12">
        <text>lipid IVA (E. coli) + CMP-3-deoxy-beta-D-manno-octulosonate = alpha-Kdo-(2-&gt;6)-lipid IVA (E. coli) + CMP + H(+)</text>
        <dbReference type="Rhea" id="RHEA:28066"/>
        <dbReference type="ChEBI" id="CHEBI:15378"/>
        <dbReference type="ChEBI" id="CHEBI:58603"/>
        <dbReference type="ChEBI" id="CHEBI:60364"/>
        <dbReference type="ChEBI" id="CHEBI:60377"/>
        <dbReference type="ChEBI" id="CHEBI:85987"/>
        <dbReference type="EC" id="2.4.99.12"/>
    </reaction>
</comment>